<dbReference type="Proteomes" id="UP001237152">
    <property type="component" value="Segment"/>
</dbReference>
<sequence length="566" mass="60715">MAAVDGCTLEDMPAELRLHIVGFLDRARDMAAALIASRLFAGRSAMAMAIQEGAVYTARLLEAGAPLDIVERTILARPRPLGRGFVESAVRGGHMDVLRFVCILVEEDMGRLDFEPLVDDQDPDTPRIVDIDFGDQDPTDCTDTYNWFAICAAARLGRIEALRYLTTRPILLRTTTHMICEDLVAVAARAGSATSVAYVHDRMFDPDSPCPCSCTGIVGRAAWAAPTPDVILWMRLHGCAGGCERADNQDLVLAISQGRTTMVRYMMSDEALDVDHDAIQGAMDVAASRGHVDTLRVVLNANTTLRVDPVVVGAARGGRVDVLSWICNIAHKDDDSSDTHAATLQKGPAMSTVRAAALMAAANGQLTALAWLTDRYPHVVDAVLLRAAIGCGSMETVRMVDALLPTPFDWRRLVVCAIGSGSVDIVRFIVEEKGVAIDPFSIVDADLISDNMLCYLSTVCAPDEVQVAFDATLVDGHLCRTARANQMHSHNPHLCVGLASVTEGGGFGLCTCTRCLSGRGPCSTMATMTPNTERPAKRRRVGRRRRSTALSPSCGASAPASPSPRA</sequence>
<evidence type="ECO:0000256" key="1">
    <source>
        <dbReference type="SAM" id="MobiDB-lite"/>
    </source>
</evidence>
<proteinExistence type="predicted"/>
<name>A0A4D6EHD2_9VIRU</name>
<organism evidence="2 3">
    <name type="scientific">Pandoravirus celtis</name>
    <dbReference type="NCBI Taxonomy" id="2568002"/>
    <lineage>
        <taxon>Viruses</taxon>
        <taxon>Pandoravirus</taxon>
    </lineage>
</organism>
<gene>
    <name evidence="2" type="ORF">pclt_cds_185</name>
</gene>
<reference evidence="2" key="1">
    <citation type="journal article" date="2019" name="Front. Microbiol.">
        <title>Pandoravirus Celtis Illustrates the Microevolution Processes at Work in the Giant Pandoraviridae Genomes.</title>
        <authorList>
            <person name="Legendre M."/>
            <person name="Alempic J.M."/>
            <person name="Philippe N."/>
            <person name="Lartigue A."/>
            <person name="Jeudy S."/>
            <person name="Poirot O."/>
            <person name="Ta N.T."/>
            <person name="Nin S."/>
            <person name="Coute Y."/>
            <person name="Abergel C."/>
            <person name="Claverie J.M."/>
        </authorList>
    </citation>
    <scope>NUCLEOTIDE SEQUENCE</scope>
</reference>
<feature type="compositionally biased region" description="Low complexity" evidence="1">
    <location>
        <begin position="549"/>
        <end position="560"/>
    </location>
</feature>
<protein>
    <recommendedName>
        <fullName evidence="4">Ankyrin repeat domain containing protein</fullName>
    </recommendedName>
</protein>
<feature type="compositionally biased region" description="Basic residues" evidence="1">
    <location>
        <begin position="536"/>
        <end position="547"/>
    </location>
</feature>
<dbReference type="Gene3D" id="1.25.40.20">
    <property type="entry name" value="Ankyrin repeat-containing domain"/>
    <property type="match status" value="1"/>
</dbReference>
<accession>A0A4D6EHD2</accession>
<dbReference type="InterPro" id="IPR052050">
    <property type="entry name" value="SecEffector_AnkRepeat"/>
</dbReference>
<dbReference type="PANTHER" id="PTHR46586">
    <property type="entry name" value="ANKYRIN REPEAT-CONTAINING PROTEIN"/>
    <property type="match status" value="1"/>
</dbReference>
<evidence type="ECO:0008006" key="4">
    <source>
        <dbReference type="Google" id="ProtNLM"/>
    </source>
</evidence>
<dbReference type="PANTHER" id="PTHR46586:SF3">
    <property type="entry name" value="ANKYRIN REPEAT-CONTAINING PROTEIN"/>
    <property type="match status" value="1"/>
</dbReference>
<dbReference type="InterPro" id="IPR036770">
    <property type="entry name" value="Ankyrin_rpt-contain_sf"/>
</dbReference>
<evidence type="ECO:0000313" key="2">
    <source>
        <dbReference type="EMBL" id="QBZ80783.1"/>
    </source>
</evidence>
<evidence type="ECO:0000313" key="3">
    <source>
        <dbReference type="Proteomes" id="UP001237152"/>
    </source>
</evidence>
<dbReference type="EMBL" id="MK174290">
    <property type="protein sequence ID" value="QBZ80783.1"/>
    <property type="molecule type" value="Genomic_DNA"/>
</dbReference>
<dbReference type="SUPFAM" id="SSF48403">
    <property type="entry name" value="Ankyrin repeat"/>
    <property type="match status" value="1"/>
</dbReference>
<feature type="region of interest" description="Disordered" evidence="1">
    <location>
        <begin position="526"/>
        <end position="566"/>
    </location>
</feature>